<evidence type="ECO:0000313" key="4">
    <source>
        <dbReference type="Proteomes" id="UP001153404"/>
    </source>
</evidence>
<dbReference type="InterPro" id="IPR013762">
    <property type="entry name" value="Integrase-like_cat_sf"/>
</dbReference>
<evidence type="ECO:0000256" key="1">
    <source>
        <dbReference type="ARBA" id="ARBA00023172"/>
    </source>
</evidence>
<gene>
    <name evidence="3" type="ORF">OMP40_17950</name>
</gene>
<keyword evidence="1" id="KW-0233">DNA recombination</keyword>
<dbReference type="SUPFAM" id="SSF56349">
    <property type="entry name" value="DNA breaking-rejoining enzymes"/>
    <property type="match status" value="1"/>
</dbReference>
<dbReference type="InterPro" id="IPR002104">
    <property type="entry name" value="Integrase_catalytic"/>
</dbReference>
<accession>A0A9X4KU04</accession>
<dbReference type="AlphaFoldDB" id="A0A9X4KU04"/>
<comment type="caution">
    <text evidence="3">The sequence shown here is derived from an EMBL/GenBank/DDBJ whole genome shotgun (WGS) entry which is preliminary data.</text>
</comment>
<dbReference type="GO" id="GO:0003677">
    <property type="term" value="F:DNA binding"/>
    <property type="evidence" value="ECO:0007669"/>
    <property type="project" value="InterPro"/>
</dbReference>
<feature type="domain" description="Tyr recombinase" evidence="2">
    <location>
        <begin position="1"/>
        <end position="104"/>
    </location>
</feature>
<proteinExistence type="predicted"/>
<dbReference type="PROSITE" id="PS51898">
    <property type="entry name" value="TYR_RECOMBINASE"/>
    <property type="match status" value="1"/>
</dbReference>
<dbReference type="Pfam" id="PF00589">
    <property type="entry name" value="Phage_integrase"/>
    <property type="match status" value="1"/>
</dbReference>
<evidence type="ECO:0000259" key="2">
    <source>
        <dbReference type="PROSITE" id="PS51898"/>
    </source>
</evidence>
<name>A0A9X4KU04_9BACL</name>
<dbReference type="GO" id="GO:0015074">
    <property type="term" value="P:DNA integration"/>
    <property type="evidence" value="ECO:0007669"/>
    <property type="project" value="InterPro"/>
</dbReference>
<sequence>MPSQLWKHLSDYMKAGPEGMITAGVSSRLFDLSPRHIERIIKEASKALHGKTPTPHWLRHTSATLALLGGASLQQVQETLGHTHINTTQRYLHTVEQIKKSATDFVEESITGLGSGA</sequence>
<dbReference type="InterPro" id="IPR011010">
    <property type="entry name" value="DNA_brk_join_enz"/>
</dbReference>
<dbReference type="EMBL" id="JAPDIA010000007">
    <property type="protein sequence ID" value="MDG0811039.1"/>
    <property type="molecule type" value="Genomic_DNA"/>
</dbReference>
<dbReference type="Proteomes" id="UP001153404">
    <property type="component" value="Unassembled WGS sequence"/>
</dbReference>
<keyword evidence="4" id="KW-1185">Reference proteome</keyword>
<reference evidence="3" key="1">
    <citation type="submission" date="2022-10" db="EMBL/GenBank/DDBJ databases">
        <title>Comparative genomic analysis of Cohnella hashimotonis sp. nov., isolated from the International Space Station.</title>
        <authorList>
            <person name="Simpson A."/>
            <person name="Venkateswaran K."/>
        </authorList>
    </citation>
    <scope>NUCLEOTIDE SEQUENCE</scope>
    <source>
        <strain evidence="3">DSM 28161</strain>
    </source>
</reference>
<dbReference type="Gene3D" id="1.10.443.10">
    <property type="entry name" value="Intergrase catalytic core"/>
    <property type="match status" value="1"/>
</dbReference>
<organism evidence="3 4">
    <name type="scientific">Cohnella rhizosphaerae</name>
    <dbReference type="NCBI Taxonomy" id="1457232"/>
    <lineage>
        <taxon>Bacteria</taxon>
        <taxon>Bacillati</taxon>
        <taxon>Bacillota</taxon>
        <taxon>Bacilli</taxon>
        <taxon>Bacillales</taxon>
        <taxon>Paenibacillaceae</taxon>
        <taxon>Cohnella</taxon>
    </lineage>
</organism>
<protein>
    <submittedName>
        <fullName evidence="3">Tyrosine-type recombinase/integrase</fullName>
    </submittedName>
</protein>
<dbReference type="GO" id="GO:0006310">
    <property type="term" value="P:DNA recombination"/>
    <property type="evidence" value="ECO:0007669"/>
    <property type="project" value="UniProtKB-KW"/>
</dbReference>
<evidence type="ECO:0000313" key="3">
    <source>
        <dbReference type="EMBL" id="MDG0811039.1"/>
    </source>
</evidence>